<gene>
    <name evidence="3" type="ORF">FDT80_02965</name>
</gene>
<dbReference type="CDD" id="cd00586">
    <property type="entry name" value="4HBT"/>
    <property type="match status" value="1"/>
</dbReference>
<accession>A0A5S3PLX4</accession>
<keyword evidence="2" id="KW-0378">Hydrolase</keyword>
<protein>
    <submittedName>
        <fullName evidence="3">Acyl-CoA thioesterase</fullName>
    </submittedName>
</protein>
<dbReference type="InterPro" id="IPR029069">
    <property type="entry name" value="HotDog_dom_sf"/>
</dbReference>
<dbReference type="InterPro" id="IPR050563">
    <property type="entry name" value="4-hydroxybenzoyl-CoA_TE"/>
</dbReference>
<comment type="caution">
    <text evidence="3">The sequence shown here is derived from an EMBL/GenBank/DDBJ whole genome shotgun (WGS) entry which is preliminary data.</text>
</comment>
<dbReference type="AlphaFoldDB" id="A0A5S3PLX4"/>
<dbReference type="OrthoDB" id="9801517at2"/>
<dbReference type="Pfam" id="PF13279">
    <property type="entry name" value="4HBT_2"/>
    <property type="match status" value="1"/>
</dbReference>
<evidence type="ECO:0000313" key="4">
    <source>
        <dbReference type="Proteomes" id="UP000309550"/>
    </source>
</evidence>
<evidence type="ECO:0000313" key="3">
    <source>
        <dbReference type="EMBL" id="TMM54570.1"/>
    </source>
</evidence>
<dbReference type="SUPFAM" id="SSF54637">
    <property type="entry name" value="Thioesterase/thiol ester dehydrase-isomerase"/>
    <property type="match status" value="1"/>
</dbReference>
<evidence type="ECO:0000256" key="1">
    <source>
        <dbReference type="ARBA" id="ARBA00005953"/>
    </source>
</evidence>
<dbReference type="PANTHER" id="PTHR31793">
    <property type="entry name" value="4-HYDROXYBENZOYL-COA THIOESTERASE FAMILY MEMBER"/>
    <property type="match status" value="1"/>
</dbReference>
<reference evidence="3 4" key="1">
    <citation type="submission" date="2019-05" db="EMBL/GenBank/DDBJ databases">
        <title>Sulfitobacter sabulilitoris sp. nov., isolated from a marine sand.</title>
        <authorList>
            <person name="Yoon J.-H."/>
        </authorList>
    </citation>
    <scope>NUCLEOTIDE SEQUENCE [LARGE SCALE GENOMIC DNA]</scope>
    <source>
        <strain evidence="3 4">HSMS-29</strain>
    </source>
</reference>
<keyword evidence="4" id="KW-1185">Reference proteome</keyword>
<dbReference type="GO" id="GO:0047617">
    <property type="term" value="F:fatty acyl-CoA hydrolase activity"/>
    <property type="evidence" value="ECO:0007669"/>
    <property type="project" value="TreeGrafter"/>
</dbReference>
<name>A0A5S3PLX4_9RHOB</name>
<dbReference type="PANTHER" id="PTHR31793:SF27">
    <property type="entry name" value="NOVEL THIOESTERASE SUPERFAMILY DOMAIN AND SAPOSIN A-TYPE DOMAIN CONTAINING PROTEIN (0610012H03RIK)"/>
    <property type="match status" value="1"/>
</dbReference>
<dbReference type="Gene3D" id="3.10.129.10">
    <property type="entry name" value="Hotdog Thioesterase"/>
    <property type="match status" value="1"/>
</dbReference>
<proteinExistence type="inferred from homology"/>
<organism evidence="3 4">
    <name type="scientific">Sulfitobacter sabulilitoris</name>
    <dbReference type="NCBI Taxonomy" id="2562655"/>
    <lineage>
        <taxon>Bacteria</taxon>
        <taxon>Pseudomonadati</taxon>
        <taxon>Pseudomonadota</taxon>
        <taxon>Alphaproteobacteria</taxon>
        <taxon>Rhodobacterales</taxon>
        <taxon>Roseobacteraceae</taxon>
        <taxon>Sulfitobacter</taxon>
    </lineage>
</organism>
<dbReference type="Proteomes" id="UP000309550">
    <property type="component" value="Unassembled WGS sequence"/>
</dbReference>
<evidence type="ECO:0000256" key="2">
    <source>
        <dbReference type="ARBA" id="ARBA00022801"/>
    </source>
</evidence>
<comment type="similarity">
    <text evidence="1">Belongs to the 4-hydroxybenzoyl-CoA thioesterase family.</text>
</comment>
<dbReference type="RefSeq" id="WP_138660742.1">
    <property type="nucleotide sequence ID" value="NZ_VANS01000001.1"/>
</dbReference>
<sequence length="159" mass="17875">MTLQYHTSLDAAQQRALGIDPPAPLAMADQVRSSEIDVLGHVNNAVYMNWFERLRVRYAGDYGLYSGRAGQAARSVIRSGTIHYRQEMLMDEDYVVTCRCLAFRTTSYTLGQQIWAGGTMRATLDCVVVLLHPDSTERFAIPQAVRDRFITRDGARQDG</sequence>
<dbReference type="EMBL" id="VANS01000001">
    <property type="protein sequence ID" value="TMM54570.1"/>
    <property type="molecule type" value="Genomic_DNA"/>
</dbReference>